<organism evidence="1 2">
    <name type="scientific">Cladophialophora yegresii CBS 114405</name>
    <dbReference type="NCBI Taxonomy" id="1182544"/>
    <lineage>
        <taxon>Eukaryota</taxon>
        <taxon>Fungi</taxon>
        <taxon>Dikarya</taxon>
        <taxon>Ascomycota</taxon>
        <taxon>Pezizomycotina</taxon>
        <taxon>Eurotiomycetes</taxon>
        <taxon>Chaetothyriomycetidae</taxon>
        <taxon>Chaetothyriales</taxon>
        <taxon>Herpotrichiellaceae</taxon>
        <taxon>Cladophialophora</taxon>
    </lineage>
</organism>
<dbReference type="GeneID" id="19175092"/>
<sequence length="65" mass="7396">MLLHVASEFGKSYANVAKRYLGWQVSRLNLARNEGDDKKIQSSIHESAVYPLIQRLGHFEGSLEH</sequence>
<protein>
    <submittedName>
        <fullName evidence="1">Uncharacterized protein</fullName>
    </submittedName>
</protein>
<dbReference type="AlphaFoldDB" id="W9WGL6"/>
<evidence type="ECO:0000313" key="2">
    <source>
        <dbReference type="Proteomes" id="UP000019473"/>
    </source>
</evidence>
<dbReference type="Proteomes" id="UP000019473">
    <property type="component" value="Unassembled WGS sequence"/>
</dbReference>
<dbReference type="EMBL" id="AMGW01000001">
    <property type="protein sequence ID" value="EXJ64140.1"/>
    <property type="molecule type" value="Genomic_DNA"/>
</dbReference>
<evidence type="ECO:0000313" key="1">
    <source>
        <dbReference type="EMBL" id="EXJ64140.1"/>
    </source>
</evidence>
<name>W9WGL6_9EURO</name>
<comment type="caution">
    <text evidence="1">The sequence shown here is derived from an EMBL/GenBank/DDBJ whole genome shotgun (WGS) entry which is preliminary data.</text>
</comment>
<proteinExistence type="predicted"/>
<gene>
    <name evidence="1" type="ORF">A1O7_00476</name>
</gene>
<dbReference type="VEuPathDB" id="FungiDB:A1O7_00476"/>
<dbReference type="HOGENOM" id="CLU_2849522_0_0_1"/>
<accession>W9WGL6</accession>
<reference evidence="1 2" key="1">
    <citation type="submission" date="2013-03" db="EMBL/GenBank/DDBJ databases">
        <title>The Genome Sequence of Cladophialophora yegresii CBS 114405.</title>
        <authorList>
            <consortium name="The Broad Institute Genomics Platform"/>
            <person name="Cuomo C."/>
            <person name="de Hoog S."/>
            <person name="Gorbushina A."/>
            <person name="Walker B."/>
            <person name="Young S.K."/>
            <person name="Zeng Q."/>
            <person name="Gargeya S."/>
            <person name="Fitzgerald M."/>
            <person name="Haas B."/>
            <person name="Abouelleil A."/>
            <person name="Allen A.W."/>
            <person name="Alvarado L."/>
            <person name="Arachchi H.M."/>
            <person name="Berlin A.M."/>
            <person name="Chapman S.B."/>
            <person name="Gainer-Dewar J."/>
            <person name="Goldberg J."/>
            <person name="Griggs A."/>
            <person name="Gujja S."/>
            <person name="Hansen M."/>
            <person name="Howarth C."/>
            <person name="Imamovic A."/>
            <person name="Ireland A."/>
            <person name="Larimer J."/>
            <person name="McCowan C."/>
            <person name="Murphy C."/>
            <person name="Pearson M."/>
            <person name="Poon T.W."/>
            <person name="Priest M."/>
            <person name="Roberts A."/>
            <person name="Saif S."/>
            <person name="Shea T."/>
            <person name="Sisk P."/>
            <person name="Sykes S."/>
            <person name="Wortman J."/>
            <person name="Nusbaum C."/>
            <person name="Birren B."/>
        </authorList>
    </citation>
    <scope>NUCLEOTIDE SEQUENCE [LARGE SCALE GENOMIC DNA]</scope>
    <source>
        <strain evidence="1 2">CBS 114405</strain>
    </source>
</reference>
<keyword evidence="2" id="KW-1185">Reference proteome</keyword>
<dbReference type="RefSeq" id="XP_007752707.1">
    <property type="nucleotide sequence ID" value="XM_007754517.1"/>
</dbReference>